<feature type="region of interest" description="Disordered" evidence="1">
    <location>
        <begin position="575"/>
        <end position="600"/>
    </location>
</feature>
<dbReference type="PROSITE" id="PS50238">
    <property type="entry name" value="RHOGAP"/>
    <property type="match status" value="1"/>
</dbReference>
<dbReference type="CDD" id="cd00159">
    <property type="entry name" value="RhoGAP"/>
    <property type="match status" value="1"/>
</dbReference>
<dbReference type="AlphaFoldDB" id="A0A1E3Q4F8"/>
<name>A0A1E3Q4F8_LIPST</name>
<dbReference type="GO" id="GO:0005096">
    <property type="term" value="F:GTPase activator activity"/>
    <property type="evidence" value="ECO:0007669"/>
    <property type="project" value="TreeGrafter"/>
</dbReference>
<dbReference type="InterPro" id="IPR000198">
    <property type="entry name" value="RhoGAP_dom"/>
</dbReference>
<dbReference type="GO" id="GO:0005737">
    <property type="term" value="C:cytoplasm"/>
    <property type="evidence" value="ECO:0007669"/>
    <property type="project" value="TreeGrafter"/>
</dbReference>
<dbReference type="Gene3D" id="1.10.555.10">
    <property type="entry name" value="Rho GTPase activation protein"/>
    <property type="match status" value="1"/>
</dbReference>
<dbReference type="InterPro" id="IPR036865">
    <property type="entry name" value="CRAL-TRIO_dom_sf"/>
</dbReference>
<evidence type="ECO:0000259" key="2">
    <source>
        <dbReference type="PROSITE" id="PS50238"/>
    </source>
</evidence>
<dbReference type="Pfam" id="PF00620">
    <property type="entry name" value="RhoGAP"/>
    <property type="match status" value="1"/>
</dbReference>
<dbReference type="PANTHER" id="PTHR45808">
    <property type="entry name" value="RHO GTPASE-ACTIVATING PROTEIN 68F"/>
    <property type="match status" value="1"/>
</dbReference>
<dbReference type="PANTHER" id="PTHR45808:SF2">
    <property type="entry name" value="RHO GTPASE-ACTIVATING PROTEIN 68F"/>
    <property type="match status" value="1"/>
</dbReference>
<evidence type="ECO:0000256" key="1">
    <source>
        <dbReference type="SAM" id="MobiDB-lite"/>
    </source>
</evidence>
<dbReference type="SUPFAM" id="SSF52087">
    <property type="entry name" value="CRAL/TRIO domain"/>
    <property type="match status" value="1"/>
</dbReference>
<dbReference type="Gene3D" id="3.40.525.10">
    <property type="entry name" value="CRAL-TRIO lipid binding domain"/>
    <property type="match status" value="1"/>
</dbReference>
<feature type="compositionally biased region" description="Low complexity" evidence="1">
    <location>
        <begin position="575"/>
        <end position="594"/>
    </location>
</feature>
<evidence type="ECO:0000313" key="3">
    <source>
        <dbReference type="EMBL" id="ODQ71897.1"/>
    </source>
</evidence>
<dbReference type="STRING" id="675824.A0A1E3Q4F8"/>
<gene>
    <name evidence="3" type="ORF">LIPSTDRAFT_311195</name>
</gene>
<protein>
    <recommendedName>
        <fullName evidence="2">Rho-GAP domain-containing protein</fullName>
    </recommendedName>
</protein>
<keyword evidence="4" id="KW-1185">Reference proteome</keyword>
<accession>A0A1E3Q4F8</accession>
<dbReference type="OrthoDB" id="410651at2759"/>
<proteinExistence type="predicted"/>
<reference evidence="3 4" key="1">
    <citation type="journal article" date="2016" name="Proc. Natl. Acad. Sci. U.S.A.">
        <title>Comparative genomics of biotechnologically important yeasts.</title>
        <authorList>
            <person name="Riley R."/>
            <person name="Haridas S."/>
            <person name="Wolfe K.H."/>
            <person name="Lopes M.R."/>
            <person name="Hittinger C.T."/>
            <person name="Goeker M."/>
            <person name="Salamov A.A."/>
            <person name="Wisecaver J.H."/>
            <person name="Long T.M."/>
            <person name="Calvey C.H."/>
            <person name="Aerts A.L."/>
            <person name="Barry K.W."/>
            <person name="Choi C."/>
            <person name="Clum A."/>
            <person name="Coughlan A.Y."/>
            <person name="Deshpande S."/>
            <person name="Douglass A.P."/>
            <person name="Hanson S.J."/>
            <person name="Klenk H.-P."/>
            <person name="LaButti K.M."/>
            <person name="Lapidus A."/>
            <person name="Lindquist E.A."/>
            <person name="Lipzen A.M."/>
            <person name="Meier-Kolthoff J.P."/>
            <person name="Ohm R.A."/>
            <person name="Otillar R.P."/>
            <person name="Pangilinan J.L."/>
            <person name="Peng Y."/>
            <person name="Rokas A."/>
            <person name="Rosa C.A."/>
            <person name="Scheuner C."/>
            <person name="Sibirny A.A."/>
            <person name="Slot J.C."/>
            <person name="Stielow J.B."/>
            <person name="Sun H."/>
            <person name="Kurtzman C.P."/>
            <person name="Blackwell M."/>
            <person name="Grigoriev I.V."/>
            <person name="Jeffries T.W."/>
        </authorList>
    </citation>
    <scope>NUCLEOTIDE SEQUENCE [LARGE SCALE GENOMIC DNA]</scope>
    <source>
        <strain evidence="3 4">NRRL Y-11557</strain>
    </source>
</reference>
<dbReference type="GO" id="GO:0007264">
    <property type="term" value="P:small GTPase-mediated signal transduction"/>
    <property type="evidence" value="ECO:0007669"/>
    <property type="project" value="TreeGrafter"/>
</dbReference>
<dbReference type="SMART" id="SM00324">
    <property type="entry name" value="RhoGAP"/>
    <property type="match status" value="1"/>
</dbReference>
<dbReference type="Pfam" id="PF13716">
    <property type="entry name" value="CRAL_TRIO_2"/>
    <property type="match status" value="1"/>
</dbReference>
<feature type="region of interest" description="Disordered" evidence="1">
    <location>
        <begin position="407"/>
        <end position="519"/>
    </location>
</feature>
<dbReference type="SUPFAM" id="SSF48350">
    <property type="entry name" value="GTPase activation domain, GAP"/>
    <property type="match status" value="1"/>
</dbReference>
<feature type="compositionally biased region" description="Basic and acidic residues" evidence="1">
    <location>
        <begin position="411"/>
        <end position="420"/>
    </location>
</feature>
<dbReference type="InterPro" id="IPR001251">
    <property type="entry name" value="CRAL-TRIO_dom"/>
</dbReference>
<sequence>MASPESPESPAPPPFRKPVETRDYTEIEIRSIVDRVLYPTDLEDPATGTPVFVLNSTALPAPQSINYNLLLPHLLAVVRHVGDYSIIFFAGGGFHRPSWPWMIQTYSKLDRDLRKSLKRLYIVHENWWVRTIMEMVAGAVSGKFRNKAVHVPNLTALGQHLDIRFVSIPLAVYVHDRKLEPNIEFESQQGVVFGRDLPSDGVMPYFWRECIDHLSVEGIYTPSIFRISPKLDHLSILREAFDRCQLVDLHEYSPHVVASLLKLFLRLLPTAPLPYSLIGKFPDFTPTAENTNMVANSLPRQTIVLFSLLVPLLRTIALHARSSKMTIANLAKCITPSLIRIAVPTDETAIMSPVDSATTLVPEASSETVYISDPLEVVRVLEYNTKLFECLIYYWTELPFISGSNGSNGSGKDDDGRNESSSRTSSSTTLKTLGHLPPPLPLRKPSTSSLSNTESTATDSTSPNDMATSASASMSSDCKTSSGSTSPSSSPQLSGTQLPSIPEPPAHEQVGLSSSTSSAGISFSYSTKQQAQKIVTSSLRKAVPLGHSQSQNTQLVSSRRGSAASTFSYSSAASSFSSTKSSASSISSMTSSGSDKPYIPLPTTTFLPPTGTPRSASMPIKTAKVSVVGGFRCISADSTSQQQHAQVLRAISPYVTSQAHPMKLEQTSKIAATGAGSVIGKENAMLPTSLPAKIKVLGLASSEVRGLNSRKKGRIVEELTRIYEERSQSAELLLQMGKRSVSTP</sequence>
<feature type="compositionally biased region" description="Polar residues" evidence="1">
    <location>
        <begin position="445"/>
        <end position="464"/>
    </location>
</feature>
<dbReference type="CDD" id="cd00170">
    <property type="entry name" value="SEC14"/>
    <property type="match status" value="1"/>
</dbReference>
<dbReference type="Proteomes" id="UP000094385">
    <property type="component" value="Unassembled WGS sequence"/>
</dbReference>
<feature type="compositionally biased region" description="Low complexity" evidence="1">
    <location>
        <begin position="465"/>
        <end position="500"/>
    </location>
</feature>
<feature type="domain" description="Rho-GAP" evidence="2">
    <location>
        <begin position="195"/>
        <end position="372"/>
    </location>
</feature>
<evidence type="ECO:0000313" key="4">
    <source>
        <dbReference type="Proteomes" id="UP000094385"/>
    </source>
</evidence>
<dbReference type="InterPro" id="IPR008936">
    <property type="entry name" value="Rho_GTPase_activation_prot"/>
</dbReference>
<dbReference type="EMBL" id="KV454296">
    <property type="protein sequence ID" value="ODQ71897.1"/>
    <property type="molecule type" value="Genomic_DNA"/>
</dbReference>
<organism evidence="3 4">
    <name type="scientific">Lipomyces starkeyi NRRL Y-11557</name>
    <dbReference type="NCBI Taxonomy" id="675824"/>
    <lineage>
        <taxon>Eukaryota</taxon>
        <taxon>Fungi</taxon>
        <taxon>Dikarya</taxon>
        <taxon>Ascomycota</taxon>
        <taxon>Saccharomycotina</taxon>
        <taxon>Lipomycetes</taxon>
        <taxon>Lipomycetales</taxon>
        <taxon>Lipomycetaceae</taxon>
        <taxon>Lipomyces</taxon>
    </lineage>
</organism>